<keyword evidence="1 3" id="KW-0853">WD repeat</keyword>
<protein>
    <recommendedName>
        <fullName evidence="5">Novel STAND NTPase 1 domain-containing protein</fullName>
    </recommendedName>
</protein>
<keyword evidence="7" id="KW-1185">Reference proteome</keyword>
<dbReference type="SMART" id="SM00320">
    <property type="entry name" value="WD40"/>
    <property type="match status" value="11"/>
</dbReference>
<feature type="repeat" description="WD" evidence="3">
    <location>
        <begin position="857"/>
        <end position="890"/>
    </location>
</feature>
<dbReference type="Pfam" id="PF20703">
    <property type="entry name" value="nSTAND1"/>
    <property type="match status" value="1"/>
</dbReference>
<evidence type="ECO:0000313" key="7">
    <source>
        <dbReference type="Proteomes" id="UP000516369"/>
    </source>
</evidence>
<dbReference type="PANTHER" id="PTHR44129">
    <property type="entry name" value="WD REPEAT-CONTAINING PROTEIN POP1"/>
    <property type="match status" value="1"/>
</dbReference>
<sequence>MTVPDALTESGTPPAHDVNCPYVGLQPFEATHAGYFFGRERAQRLIIANLIAQPLTILYGSSGVGKSSVLNAGVLPQLQRQRPATPVIIFSEWARADFRLTLARACIEATWAKKPQQPRPSAELPFDEVLRACAEAVHETLLIVFDQFEEYFVYHPKSAAPDSFEAEFARAVNREDVDVGFLLALRDDGLAKLDHFQERIPNLLNNRLRLRHLDEAGARMAIRGPLDVWNARPAAAGQPVAIEDDLVTHLIQQVRVGHVSVARLAGSGIANREQEEELAIEAPFLQLVLFRLWEKEQEQGSRCLRTATLSALGGAKSIVGQHLDVAMQRLDDTERAVCANIFDRLVTPTGGKIACSREALIGWAGPELADHVAGVLNALCNPRVRILRPTELMEQRDKDAYEVFHDVLAPAILEWRSRYLARRKEQQAIERERSEAAARAEREREELNRRAEREQAAIRRRALTRLLLASGVLTLIALAGWCFSFVEGRRAEANGAAAESLLAGSRDEPLNALDQALEAVDETGSLLLPPTQAAQDALRQSLRILPNLEQKVAVADLVSSVAVSADGQLAASGGRDRRVSLWTLQDGQLHPYGTPLPQSEWVRVVAFLPPAVGSSGHRLLVVAGDTVRLYDLDHPASEPRLFVHGSPIYGAFAVSADNRRIATFGWAGEDKPAVIKVWDLDAADGSPPVEIDLGGTRVMGLAFSPDGCCLATAAVTAGGMGRSFTEIWSIARRQRVATVPNSVESDAVSFSPNGDSLITVGRDGLGRIFRPTPDGLALDSQQDRGVPVEPREIGTVGIQAQAANEGAVAWETTILTGHTDRIRNLAVSADGTRISTAGGDTTIRMWDQAGGQTLFVLRGHTHYVEGVAFSPDGRFLVSGARDKTLRLWNVGRHAGSINAIAFAPGGDLIATAGADGTAKLWSVKGDVPELVRTLSGHGREVYQLAFDASGETLATAGFDGSVRLWDVKTGETFDNVGTGKTLAILRDHADQLRDVAFDASGRYLASASADGYVYLHDLADHEAPVVALRHAAEGSNVQIQAVAISPREDLIATAGNNSVIRLWTHTGDDRGRLERKGVSIFRDLAFRPDGEELAALGIRQLVVWPKESLAGSSGAPRLIVDLRRLGLPAGGSCDAIAYNNDGSRLAVACNDGSTYLLAMPGGRLVDTITAHDGAVRGVAFSPDGRRLATASTDGTFLVAPINFHDLDLLARRLQARAHRVNDDELDQQEE</sequence>
<feature type="repeat" description="WD" evidence="3">
    <location>
        <begin position="985"/>
        <end position="1026"/>
    </location>
</feature>
<dbReference type="Gene3D" id="2.130.10.10">
    <property type="entry name" value="YVTN repeat-like/Quinoprotein amine dehydrogenase"/>
    <property type="match status" value="5"/>
</dbReference>
<dbReference type="InterPro" id="IPR019775">
    <property type="entry name" value="WD40_repeat_CS"/>
</dbReference>
<evidence type="ECO:0000256" key="4">
    <source>
        <dbReference type="SAM" id="MobiDB-lite"/>
    </source>
</evidence>
<dbReference type="InterPro" id="IPR020472">
    <property type="entry name" value="WD40_PAC1"/>
</dbReference>
<gene>
    <name evidence="6" type="ORF">HQ394_15905</name>
</gene>
<dbReference type="PROSITE" id="PS50294">
    <property type="entry name" value="WD_REPEATS_REGION"/>
    <property type="match status" value="5"/>
</dbReference>
<dbReference type="CDD" id="cd00200">
    <property type="entry name" value="WD40"/>
    <property type="match status" value="1"/>
</dbReference>
<evidence type="ECO:0000256" key="1">
    <source>
        <dbReference type="ARBA" id="ARBA00022574"/>
    </source>
</evidence>
<dbReference type="PRINTS" id="PR00320">
    <property type="entry name" value="GPROTEINBRPT"/>
</dbReference>
<feature type="repeat" description="WD" evidence="3">
    <location>
        <begin position="558"/>
        <end position="592"/>
    </location>
</feature>
<dbReference type="SUPFAM" id="SSF52540">
    <property type="entry name" value="P-loop containing nucleoside triphosphate hydrolases"/>
    <property type="match status" value="1"/>
</dbReference>
<feature type="repeat" description="WD" evidence="3">
    <location>
        <begin position="934"/>
        <end position="975"/>
    </location>
</feature>
<feature type="repeat" description="WD" evidence="3">
    <location>
        <begin position="1168"/>
        <end position="1198"/>
    </location>
</feature>
<dbReference type="InterPro" id="IPR050349">
    <property type="entry name" value="WD_LIS1/nudF_dynein_reg"/>
</dbReference>
<evidence type="ECO:0000259" key="5">
    <source>
        <dbReference type="Pfam" id="PF20703"/>
    </source>
</evidence>
<feature type="region of interest" description="Disordered" evidence="4">
    <location>
        <begin position="431"/>
        <end position="451"/>
    </location>
</feature>
<dbReference type="KEGG" id="dvn:HQ394_15905"/>
<dbReference type="InterPro" id="IPR001680">
    <property type="entry name" value="WD40_rpt"/>
</dbReference>
<dbReference type="SUPFAM" id="SSF50978">
    <property type="entry name" value="WD40 repeat-like"/>
    <property type="match status" value="2"/>
</dbReference>
<evidence type="ECO:0000256" key="3">
    <source>
        <dbReference type="PROSITE-ProRule" id="PRU00221"/>
    </source>
</evidence>
<dbReference type="EMBL" id="CP053923">
    <property type="protein sequence ID" value="QNT70538.1"/>
    <property type="molecule type" value="Genomic_DNA"/>
</dbReference>
<organism evidence="6 7">
    <name type="scientific">Defluviicoccus vanus</name>
    <dbReference type="NCBI Taxonomy" id="111831"/>
    <lineage>
        <taxon>Bacteria</taxon>
        <taxon>Pseudomonadati</taxon>
        <taxon>Pseudomonadota</taxon>
        <taxon>Alphaproteobacteria</taxon>
        <taxon>Rhodospirillales</taxon>
        <taxon>Rhodospirillaceae</taxon>
        <taxon>Defluviicoccus</taxon>
    </lineage>
</organism>
<feature type="repeat" description="WD" evidence="3">
    <location>
        <begin position="815"/>
        <end position="856"/>
    </location>
</feature>
<dbReference type="InterPro" id="IPR027417">
    <property type="entry name" value="P-loop_NTPase"/>
</dbReference>
<accession>A0A7H1N4A2</accession>
<feature type="domain" description="Novel STAND NTPase 1" evidence="5">
    <location>
        <begin position="21"/>
        <end position="441"/>
    </location>
</feature>
<dbReference type="Proteomes" id="UP000516369">
    <property type="component" value="Chromosome"/>
</dbReference>
<dbReference type="InterPro" id="IPR049052">
    <property type="entry name" value="nSTAND1"/>
</dbReference>
<feature type="repeat" description="WD" evidence="3">
    <location>
        <begin position="1032"/>
        <end position="1063"/>
    </location>
</feature>
<name>A0A7H1N4A2_9PROT</name>
<dbReference type="PROSITE" id="PS50082">
    <property type="entry name" value="WD_REPEATS_2"/>
    <property type="match status" value="8"/>
</dbReference>
<dbReference type="InterPro" id="IPR036322">
    <property type="entry name" value="WD40_repeat_dom_sf"/>
</dbReference>
<keyword evidence="2" id="KW-0677">Repeat</keyword>
<proteinExistence type="predicted"/>
<evidence type="ECO:0000256" key="2">
    <source>
        <dbReference type="ARBA" id="ARBA00022737"/>
    </source>
</evidence>
<dbReference type="Pfam" id="PF00400">
    <property type="entry name" value="WD40"/>
    <property type="match status" value="8"/>
</dbReference>
<feature type="repeat" description="WD" evidence="3">
    <location>
        <begin position="890"/>
        <end position="924"/>
    </location>
</feature>
<reference evidence="6 7" key="1">
    <citation type="submission" date="2020-05" db="EMBL/GenBank/DDBJ databases">
        <title>Complete closed genome sequence of Defluviicoccus vanus.</title>
        <authorList>
            <person name="Bessarab I."/>
            <person name="Arumugam K."/>
            <person name="Maszenan A.M."/>
            <person name="Seviour R.J."/>
            <person name="Williams R.B."/>
        </authorList>
    </citation>
    <scope>NUCLEOTIDE SEQUENCE [LARGE SCALE GENOMIC DNA]</scope>
    <source>
        <strain evidence="6 7">Ben 114</strain>
    </source>
</reference>
<dbReference type="RefSeq" id="WP_190261017.1">
    <property type="nucleotide sequence ID" value="NZ_CP053923.1"/>
</dbReference>
<dbReference type="InterPro" id="IPR015943">
    <property type="entry name" value="WD40/YVTN_repeat-like_dom_sf"/>
</dbReference>
<dbReference type="PROSITE" id="PS00678">
    <property type="entry name" value="WD_REPEATS_1"/>
    <property type="match status" value="2"/>
</dbReference>
<dbReference type="AlphaFoldDB" id="A0A7H1N4A2"/>
<evidence type="ECO:0000313" key="6">
    <source>
        <dbReference type="EMBL" id="QNT70538.1"/>
    </source>
</evidence>